<name>A0ACC3DXV2_9PEZI</name>
<proteinExistence type="predicted"/>
<sequence>MARLSADEKFGSHHEQLEGGLKDASNDSSETLSQWSVEQQKRIVRKIDVRLIPLCGIMYCVSLLDRTNLSNAAIAGMTQELELTRGSVDRYSIITLVFFITYTLSQPPATVLCRKIGPRVFLSAITLAWGAVMIGFGFVQSWEPLVGLRVILGILEAGFFPGVVYLMSTWYKRYEMGKRYASFYLVGCVASAFGGILAFGLMQMDGVANFRGWRWIFIVEGILTCLISFLGFAFLLSFPDNTSSKSLRFLTADELQCVLARVNADRGDAEAVKFNFKKWASSGLDWKIWAYALIFGSITTVSYALAYFLPIILNSGLGYDVGTAQCLIAPPYAFAGIMMLLTGWWGDRYRMRGPAIAFNAILAIIGLAIMGFHRDPNVRYFGVFLATAGANANVPVCMSYQANNIRGQWKRAFCSATLVGFGSLGGIVGSTVFRREDRPGYVPGISVAIGSQVLICILVAALTVAFRRANAKADRGEIRLEEGSEDFRYTY</sequence>
<gene>
    <name evidence="1" type="ORF">LTS18_003940</name>
</gene>
<accession>A0ACC3DXV2</accession>
<dbReference type="Proteomes" id="UP001186974">
    <property type="component" value="Unassembled WGS sequence"/>
</dbReference>
<dbReference type="EMBL" id="JAWDJW010000093">
    <property type="protein sequence ID" value="KAK3081683.1"/>
    <property type="molecule type" value="Genomic_DNA"/>
</dbReference>
<reference evidence="1" key="1">
    <citation type="submission" date="2024-09" db="EMBL/GenBank/DDBJ databases">
        <title>Black Yeasts Isolated from many extreme environments.</title>
        <authorList>
            <person name="Coleine C."/>
            <person name="Stajich J.E."/>
            <person name="Selbmann L."/>
        </authorList>
    </citation>
    <scope>NUCLEOTIDE SEQUENCE</scope>
    <source>
        <strain evidence="1">CCFEE 5737</strain>
    </source>
</reference>
<comment type="caution">
    <text evidence="1">The sequence shown here is derived from an EMBL/GenBank/DDBJ whole genome shotgun (WGS) entry which is preliminary data.</text>
</comment>
<evidence type="ECO:0000313" key="2">
    <source>
        <dbReference type="Proteomes" id="UP001186974"/>
    </source>
</evidence>
<organism evidence="1 2">
    <name type="scientific">Coniosporium uncinatum</name>
    <dbReference type="NCBI Taxonomy" id="93489"/>
    <lineage>
        <taxon>Eukaryota</taxon>
        <taxon>Fungi</taxon>
        <taxon>Dikarya</taxon>
        <taxon>Ascomycota</taxon>
        <taxon>Pezizomycotina</taxon>
        <taxon>Dothideomycetes</taxon>
        <taxon>Dothideomycetes incertae sedis</taxon>
        <taxon>Coniosporium</taxon>
    </lineage>
</organism>
<evidence type="ECO:0000313" key="1">
    <source>
        <dbReference type="EMBL" id="KAK3081683.1"/>
    </source>
</evidence>
<keyword evidence="2" id="KW-1185">Reference proteome</keyword>
<protein>
    <submittedName>
        <fullName evidence="1">Uncharacterized protein</fullName>
    </submittedName>
</protein>